<evidence type="ECO:0000256" key="2">
    <source>
        <dbReference type="ARBA" id="ARBA00022801"/>
    </source>
</evidence>
<dbReference type="PANTHER" id="PTHR45738:SF3">
    <property type="entry name" value="OS03G0182400 PROTEIN"/>
    <property type="match status" value="1"/>
</dbReference>
<keyword evidence="2" id="KW-0378">Hydrolase</keyword>
<evidence type="ECO:0000313" key="8">
    <source>
        <dbReference type="Proteomes" id="UP000092600"/>
    </source>
</evidence>
<evidence type="ECO:0000313" key="7">
    <source>
        <dbReference type="EMBL" id="OAY65116.1"/>
    </source>
</evidence>
<dbReference type="PANTHER" id="PTHR45738">
    <property type="entry name" value="POLYPHOSPHOINOSITIDE PHOSPHATASE"/>
    <property type="match status" value="1"/>
</dbReference>
<dbReference type="GO" id="GO:0043813">
    <property type="term" value="F:phosphatidylinositol-3,5-bisphosphate 5-phosphatase activity"/>
    <property type="evidence" value="ECO:0007669"/>
    <property type="project" value="InterPro"/>
</dbReference>
<dbReference type="InterPro" id="IPR002013">
    <property type="entry name" value="SAC_dom"/>
</dbReference>
<feature type="domain" description="SAC" evidence="6">
    <location>
        <begin position="131"/>
        <end position="286"/>
    </location>
</feature>
<reference evidence="7 8" key="1">
    <citation type="journal article" date="2016" name="DNA Res.">
        <title>The draft genome of MD-2 pineapple using hybrid error correction of long reads.</title>
        <authorList>
            <person name="Redwan R.M."/>
            <person name="Saidin A."/>
            <person name="Kumar S.V."/>
        </authorList>
    </citation>
    <scope>NUCLEOTIDE SEQUENCE [LARGE SCALE GENOMIC DNA]</scope>
    <source>
        <strain evidence="8">cv. MD2</strain>
        <tissue evidence="7">Leaf</tissue>
    </source>
</reference>
<accession>A0A199UK84</accession>
<gene>
    <name evidence="7" type="ORF">ACMD2_24239</name>
</gene>
<organism evidence="7 8">
    <name type="scientific">Ananas comosus</name>
    <name type="common">Pineapple</name>
    <name type="synonym">Ananas ananas</name>
    <dbReference type="NCBI Taxonomy" id="4615"/>
    <lineage>
        <taxon>Eukaryota</taxon>
        <taxon>Viridiplantae</taxon>
        <taxon>Streptophyta</taxon>
        <taxon>Embryophyta</taxon>
        <taxon>Tracheophyta</taxon>
        <taxon>Spermatophyta</taxon>
        <taxon>Magnoliopsida</taxon>
        <taxon>Liliopsida</taxon>
        <taxon>Poales</taxon>
        <taxon>Bromeliaceae</taxon>
        <taxon>Bromelioideae</taxon>
        <taxon>Ananas</taxon>
    </lineage>
</organism>
<sequence>MLQNFYLFGSDESRTSWRVLKIDRSEPSELNIREDFSTYTQCECFDLLKRIDEGNRSTGGLKFVTTCYGIIGFVKFLGPYYMLLITERKQIGAICGHAVYKITKTDMIMLPNSCMQSNLVNKDENRYKKLLCTIDLTKDFFFSYSYHIMRSLQKNLRDKQKGQALYETMFVWNEFLTRGIRNHLKNTLWTVALVYGYLKRGVNEKGRVANDVETEQIVSEEILISSVVQTGFIPLFWSQETSKLNIKPDIILHHKDRILRAIKFLNNSLTERTFEILHWDLNKILEQSQKRAYCTGETICNTDDVDTLCDGSQEDVSLSSDVSGHAIAEDKVKIVKFALSNQQSSKMIFSERRGHLKLAIQSQEFLATSPQEGKPAIWELDSDQHCNLGYDHHFPYKTSRWQHSSRKQFTFVSCDARVNGGLNKALSDSIEETSNGMNKVSYSRTTPTIPLKQLLINGEYTFYYEPGDSNFLNLDSLYSSGWEEETYERSTAASTPVGNLSLENVINGIATETSTPPSVTGI</sequence>
<proteinExistence type="predicted"/>
<keyword evidence="3" id="KW-0472">Membrane</keyword>
<comment type="caution">
    <text evidence="7">The sequence shown here is derived from an EMBL/GenBank/DDBJ whole genome shotgun (WGS) entry which is preliminary data.</text>
</comment>
<comment type="subcellular location">
    <subcellularLocation>
        <location evidence="1">Vacuole membrane</location>
        <topology evidence="1">Peripheral membrane protein</topology>
    </subcellularLocation>
</comment>
<dbReference type="AlphaFoldDB" id="A0A199UK84"/>
<dbReference type="PROSITE" id="PS50275">
    <property type="entry name" value="SAC"/>
    <property type="match status" value="1"/>
</dbReference>
<dbReference type="GO" id="GO:0046856">
    <property type="term" value="P:phosphatidylinositol dephosphorylation"/>
    <property type="evidence" value="ECO:0007669"/>
    <property type="project" value="InterPro"/>
</dbReference>
<name>A0A199UK84_ANACO</name>
<evidence type="ECO:0000259" key="6">
    <source>
        <dbReference type="PROSITE" id="PS50275"/>
    </source>
</evidence>
<protein>
    <submittedName>
        <fullName evidence="7">Phosphoinositide phosphatase SAC2</fullName>
    </submittedName>
</protein>
<evidence type="ECO:0000256" key="4">
    <source>
        <dbReference type="ARBA" id="ARBA00023337"/>
    </source>
</evidence>
<dbReference type="GO" id="GO:0005774">
    <property type="term" value="C:vacuolar membrane"/>
    <property type="evidence" value="ECO:0007669"/>
    <property type="project" value="UniProtKB-SubCell"/>
</dbReference>
<evidence type="ECO:0000256" key="5">
    <source>
        <dbReference type="ARBA" id="ARBA00023464"/>
    </source>
</evidence>
<dbReference type="EMBL" id="LSRQ01007265">
    <property type="protein sequence ID" value="OAY65116.1"/>
    <property type="molecule type" value="Genomic_DNA"/>
</dbReference>
<evidence type="ECO:0000256" key="1">
    <source>
        <dbReference type="ARBA" id="ARBA00004148"/>
    </source>
</evidence>
<dbReference type="Proteomes" id="UP000092600">
    <property type="component" value="Unassembled WGS sequence"/>
</dbReference>
<comment type="catalytic activity">
    <reaction evidence="4">
        <text>a 1,2-diacyl-sn-glycero-3-phospho-(1D-myo-inositol-3,5-bisphosphate) + H2O = a 1,2-diacyl-sn-glycero-3-phospho-(1D-myo-inositol-3-phosphate) + phosphate</text>
        <dbReference type="Rhea" id="RHEA:32955"/>
        <dbReference type="ChEBI" id="CHEBI:15377"/>
        <dbReference type="ChEBI" id="CHEBI:43474"/>
        <dbReference type="ChEBI" id="CHEBI:57923"/>
        <dbReference type="ChEBI" id="CHEBI:58088"/>
    </reaction>
</comment>
<dbReference type="InterPro" id="IPR043573">
    <property type="entry name" value="Fig4-like"/>
</dbReference>
<feature type="non-terminal residue" evidence="7">
    <location>
        <position position="522"/>
    </location>
</feature>
<comment type="subunit">
    <text evidence="5">Component of the PI(3,5)P2 regulatory complex at least composed of ATG18, SAC/FIG4, FAB1 and VAC14.</text>
</comment>
<dbReference type="Pfam" id="PF02383">
    <property type="entry name" value="Syja_N"/>
    <property type="match status" value="1"/>
</dbReference>
<evidence type="ECO:0000256" key="3">
    <source>
        <dbReference type="ARBA" id="ARBA00023136"/>
    </source>
</evidence>
<dbReference type="STRING" id="4615.A0A199UK84"/>